<dbReference type="InterPro" id="IPR000639">
    <property type="entry name" value="Epox_hydrolase-like"/>
</dbReference>
<dbReference type="PANTHER" id="PTHR43329">
    <property type="entry name" value="EPOXIDE HYDROLASE"/>
    <property type="match status" value="1"/>
</dbReference>
<dbReference type="KEGG" id="msm:MSMEG_6719"/>
<dbReference type="InterPro" id="IPR029058">
    <property type="entry name" value="AB_hydrolase_fold"/>
</dbReference>
<evidence type="ECO:0000256" key="1">
    <source>
        <dbReference type="ARBA" id="ARBA00022801"/>
    </source>
</evidence>
<dbReference type="eggNOG" id="COG2267">
    <property type="taxonomic scope" value="Bacteria"/>
</dbReference>
<dbReference type="PRINTS" id="PR00412">
    <property type="entry name" value="EPOXHYDRLASE"/>
</dbReference>
<organism evidence="3 4">
    <name type="scientific">Mycolicibacterium smegmatis (strain ATCC 700084 / mc(2)155)</name>
    <name type="common">Mycobacterium smegmatis</name>
    <dbReference type="NCBI Taxonomy" id="246196"/>
    <lineage>
        <taxon>Bacteria</taxon>
        <taxon>Bacillati</taxon>
        <taxon>Actinomycetota</taxon>
        <taxon>Actinomycetes</taxon>
        <taxon>Mycobacteriales</taxon>
        <taxon>Mycobacteriaceae</taxon>
        <taxon>Mycolicibacterium</taxon>
    </lineage>
</organism>
<keyword evidence="4" id="KW-1185">Reference proteome</keyword>
<dbReference type="Proteomes" id="UP000000757">
    <property type="component" value="Chromosome"/>
</dbReference>
<dbReference type="Pfam" id="PF00561">
    <property type="entry name" value="Abhydrolase_1"/>
    <property type="match status" value="1"/>
</dbReference>
<dbReference type="EMBL" id="CP000480">
    <property type="protein sequence ID" value="ABK73666.1"/>
    <property type="molecule type" value="Genomic_DNA"/>
</dbReference>
<accession>A0R6Y9</accession>
<dbReference type="SUPFAM" id="SSF53474">
    <property type="entry name" value="alpha/beta-Hydrolases"/>
    <property type="match status" value="1"/>
</dbReference>
<dbReference type="AlphaFoldDB" id="A0R6Y9"/>
<keyword evidence="1 3" id="KW-0378">Hydrolase</keyword>
<dbReference type="PaxDb" id="246196-MSMEI_6537"/>
<gene>
    <name evidence="3" type="ordered locus">MSMEG_6719</name>
</gene>
<protein>
    <submittedName>
        <fullName evidence="3">Epoxide hydrolase</fullName>
    </submittedName>
</protein>
<evidence type="ECO:0000313" key="3">
    <source>
        <dbReference type="EMBL" id="ABK73666.1"/>
    </source>
</evidence>
<dbReference type="STRING" id="246196.MSMEG_6719"/>
<evidence type="ECO:0000259" key="2">
    <source>
        <dbReference type="Pfam" id="PF00561"/>
    </source>
</evidence>
<sequence>MTTSGSVALRHVRQQVRPDVSLHAVIAGSGPAVFLLHGWPQTWQEWLPILEDLARHHTVVAVDLKGAGGSSKPLLGYDKVTMAEELDILREKLGFDTVQVVGHDIGGMLAYAWAATHRDTVTRLAVFDVPIPGASLWDGILTDPLAWHFAFHQCRDVPEFLIAGRERGYVEYFLRGRTANQDAFTDAAVDHYAHALAQPGAVRSTLEWYRAFAQDADDNRKLAREPLTVPVLALGGEHRWGPKMVDVLREFATDVRGGSIPDCGHWVVEERPDVVLAELEAFLQR</sequence>
<feature type="domain" description="AB hydrolase-1" evidence="2">
    <location>
        <begin position="31"/>
        <end position="272"/>
    </location>
</feature>
<evidence type="ECO:0000313" key="4">
    <source>
        <dbReference type="Proteomes" id="UP000000757"/>
    </source>
</evidence>
<dbReference type="GeneID" id="93461302"/>
<dbReference type="KEGG" id="msb:LJ00_33200"/>
<dbReference type="OrthoDB" id="3507586at2"/>
<dbReference type="Gene3D" id="3.40.50.1820">
    <property type="entry name" value="alpha/beta hydrolase"/>
    <property type="match status" value="1"/>
</dbReference>
<dbReference type="ESTHER" id="mycs2-a0r6y9">
    <property type="family name" value="CFTR-inhibitory-factor_Cif"/>
</dbReference>
<proteinExistence type="predicted"/>
<dbReference type="PATRIC" id="fig|246196.19.peg.6540"/>
<dbReference type="GO" id="GO:0016787">
    <property type="term" value="F:hydrolase activity"/>
    <property type="evidence" value="ECO:0007669"/>
    <property type="project" value="UniProtKB-KW"/>
</dbReference>
<dbReference type="InterPro" id="IPR000073">
    <property type="entry name" value="AB_hydrolase_1"/>
</dbReference>
<name>A0R6Y9_MYCS2</name>
<reference evidence="3 4" key="1">
    <citation type="submission" date="2006-10" db="EMBL/GenBank/DDBJ databases">
        <authorList>
            <person name="Fleischmann R.D."/>
            <person name="Dodson R.J."/>
            <person name="Haft D.H."/>
            <person name="Merkel J.S."/>
            <person name="Nelson W.C."/>
            <person name="Fraser C.M."/>
        </authorList>
    </citation>
    <scope>NUCLEOTIDE SEQUENCE [LARGE SCALE GENOMIC DNA]</scope>
    <source>
        <strain evidence="4">ATCC 700084 / mc(2)155</strain>
    </source>
</reference>
<dbReference type="RefSeq" id="WP_011731487.1">
    <property type="nucleotide sequence ID" value="NC_008596.1"/>
</dbReference>